<dbReference type="Proteomes" id="UP000244855">
    <property type="component" value="Unassembled WGS sequence"/>
</dbReference>
<name>A0A2V1EE32_9PLEO</name>
<dbReference type="EMBL" id="KZ805303">
    <property type="protein sequence ID" value="PVI07660.1"/>
    <property type="molecule type" value="Genomic_DNA"/>
</dbReference>
<accession>A0A2V1EE32</accession>
<evidence type="ECO:0000313" key="2">
    <source>
        <dbReference type="Proteomes" id="UP000244855"/>
    </source>
</evidence>
<protein>
    <recommendedName>
        <fullName evidence="3">Fungal N-terminal domain-containing protein</fullName>
    </recommendedName>
</protein>
<proteinExistence type="predicted"/>
<organism evidence="1 2">
    <name type="scientific">Periconia macrospinosa</name>
    <dbReference type="NCBI Taxonomy" id="97972"/>
    <lineage>
        <taxon>Eukaryota</taxon>
        <taxon>Fungi</taxon>
        <taxon>Dikarya</taxon>
        <taxon>Ascomycota</taxon>
        <taxon>Pezizomycotina</taxon>
        <taxon>Dothideomycetes</taxon>
        <taxon>Pleosporomycetidae</taxon>
        <taxon>Pleosporales</taxon>
        <taxon>Massarineae</taxon>
        <taxon>Periconiaceae</taxon>
        <taxon>Periconia</taxon>
    </lineage>
</organism>
<sequence length="450" mass="50887">MADPGTAVGVVSLGLQITQGLLEYYSNYKTYSDDIAHAVQRIKYLHETLAALEIPLQKLETRGDTVSERVRVSVRNCDHVLMKLDEVVRKCGEVPASQSVVTKMKMVEKRLVYPLRKGTLRDVSTWVDRAQNDLDTALHALQLKVSVESQEEMTRYAVSFDHRLAAIQFGQLNTMQSLHSLHQASNINAQQTHFVAQNLEGISLQQQQISQQMSTLMQITTAIANQKLLAPSTISQGMAAAEELATLKVPNYQNANIEPRQSFLYPPSFRPSNRCTCSNSLFNRKSVRWDRSLSLFWRSESTHDSWCPLSRTRQKSDSVGARIRYGASMFTYIVEFTLNSTRGAGGYSMSQGLNIRRVVPDTNPAFRLFDYYSSLWFESPEAVKRSLDQYLRDGIVSATDVNERGHTLSQVSHSFHIPTLHNKCRPRVAIYTSILRHSLHWGRYSTSSSS</sequence>
<dbReference type="AlphaFoldDB" id="A0A2V1EE32"/>
<evidence type="ECO:0000313" key="1">
    <source>
        <dbReference type="EMBL" id="PVI07660.1"/>
    </source>
</evidence>
<keyword evidence="2" id="KW-1185">Reference proteome</keyword>
<gene>
    <name evidence="1" type="ORF">DM02DRAFT_286359</name>
</gene>
<evidence type="ECO:0008006" key="3">
    <source>
        <dbReference type="Google" id="ProtNLM"/>
    </source>
</evidence>
<dbReference type="OrthoDB" id="1577640at2759"/>
<reference evidence="1 2" key="1">
    <citation type="journal article" date="2018" name="Sci. Rep.">
        <title>Comparative genomics provides insights into the lifestyle and reveals functional heterogeneity of dark septate endophytic fungi.</title>
        <authorList>
            <person name="Knapp D.G."/>
            <person name="Nemeth J.B."/>
            <person name="Barry K."/>
            <person name="Hainaut M."/>
            <person name="Henrissat B."/>
            <person name="Johnson J."/>
            <person name="Kuo A."/>
            <person name="Lim J.H.P."/>
            <person name="Lipzen A."/>
            <person name="Nolan M."/>
            <person name="Ohm R.A."/>
            <person name="Tamas L."/>
            <person name="Grigoriev I.V."/>
            <person name="Spatafora J.W."/>
            <person name="Nagy L.G."/>
            <person name="Kovacs G.M."/>
        </authorList>
    </citation>
    <scope>NUCLEOTIDE SEQUENCE [LARGE SCALE GENOMIC DNA]</scope>
    <source>
        <strain evidence="1 2">DSE2036</strain>
    </source>
</reference>